<reference evidence="1 2" key="1">
    <citation type="submission" date="2022-10" db="EMBL/GenBank/DDBJ databases">
        <title>Janthinobacterium sp. hw3 Genome sequencing.</title>
        <authorList>
            <person name="Park S."/>
        </authorList>
    </citation>
    <scope>NUCLEOTIDE SEQUENCE [LARGE SCALE GENOMIC DNA]</scope>
    <source>
        <strain evidence="2">hw3</strain>
    </source>
</reference>
<name>A0ABT5K5S3_9BURK</name>
<evidence type="ECO:0000313" key="2">
    <source>
        <dbReference type="Proteomes" id="UP001221208"/>
    </source>
</evidence>
<dbReference type="Proteomes" id="UP001221208">
    <property type="component" value="Unassembled WGS sequence"/>
</dbReference>
<protein>
    <submittedName>
        <fullName evidence="1">Uncharacterized protein</fullName>
    </submittedName>
</protein>
<organism evidence="1 2">
    <name type="scientific">Janthinobacterium fluminis</name>
    <dbReference type="NCBI Taxonomy" id="2987524"/>
    <lineage>
        <taxon>Bacteria</taxon>
        <taxon>Pseudomonadati</taxon>
        <taxon>Pseudomonadota</taxon>
        <taxon>Betaproteobacteria</taxon>
        <taxon>Burkholderiales</taxon>
        <taxon>Oxalobacteraceae</taxon>
        <taxon>Janthinobacterium</taxon>
    </lineage>
</organism>
<dbReference type="EMBL" id="JAQQXR010000012">
    <property type="protein sequence ID" value="MDC8760340.1"/>
    <property type="molecule type" value="Genomic_DNA"/>
</dbReference>
<evidence type="ECO:0000313" key="1">
    <source>
        <dbReference type="EMBL" id="MDC8760340.1"/>
    </source>
</evidence>
<proteinExistence type="predicted"/>
<keyword evidence="2" id="KW-1185">Reference proteome</keyword>
<dbReference type="RefSeq" id="WP_273674074.1">
    <property type="nucleotide sequence ID" value="NZ_JAQQXR010000012.1"/>
</dbReference>
<accession>A0ABT5K5S3</accession>
<comment type="caution">
    <text evidence="1">The sequence shown here is derived from an EMBL/GenBank/DDBJ whole genome shotgun (WGS) entry which is preliminary data.</text>
</comment>
<gene>
    <name evidence="1" type="ORF">OIK44_22365</name>
</gene>
<sequence length="94" mass="9966">MPALTLALRTDEGALVIEALAELPFKHVYDLIGRLNHQANAGAASDGGGPGRYVLCWADAELIVAALGRLPYQRVHALLAALREQLGERLPGPA</sequence>